<feature type="region of interest" description="Disordered" evidence="1">
    <location>
        <begin position="229"/>
        <end position="301"/>
    </location>
</feature>
<evidence type="ECO:0000313" key="4">
    <source>
        <dbReference type="Proteomes" id="UP000320421"/>
    </source>
</evidence>
<feature type="compositionally biased region" description="Basic and acidic residues" evidence="1">
    <location>
        <begin position="328"/>
        <end position="345"/>
    </location>
</feature>
<dbReference type="EMBL" id="CP036266">
    <property type="protein sequence ID" value="QDT23346.1"/>
    <property type="molecule type" value="Genomic_DNA"/>
</dbReference>
<organism evidence="3 4">
    <name type="scientific">Gimesia chilikensis</name>
    <dbReference type="NCBI Taxonomy" id="2605989"/>
    <lineage>
        <taxon>Bacteria</taxon>
        <taxon>Pseudomonadati</taxon>
        <taxon>Planctomycetota</taxon>
        <taxon>Planctomycetia</taxon>
        <taxon>Planctomycetales</taxon>
        <taxon>Planctomycetaceae</taxon>
        <taxon>Gimesia</taxon>
    </lineage>
</organism>
<evidence type="ECO:0000256" key="2">
    <source>
        <dbReference type="SAM" id="SignalP"/>
    </source>
</evidence>
<accession>A0A517PVE2</accession>
<reference evidence="3 4" key="1">
    <citation type="submission" date="2019-02" db="EMBL/GenBank/DDBJ databases">
        <title>Deep-cultivation of Planctomycetes and their phenomic and genomic characterization uncovers novel biology.</title>
        <authorList>
            <person name="Wiegand S."/>
            <person name="Jogler M."/>
            <person name="Boedeker C."/>
            <person name="Pinto D."/>
            <person name="Vollmers J."/>
            <person name="Rivas-Marin E."/>
            <person name="Kohn T."/>
            <person name="Peeters S.H."/>
            <person name="Heuer A."/>
            <person name="Rast P."/>
            <person name="Oberbeckmann S."/>
            <person name="Bunk B."/>
            <person name="Jeske O."/>
            <person name="Meyerdierks A."/>
            <person name="Storesund J.E."/>
            <person name="Kallscheuer N."/>
            <person name="Luecker S."/>
            <person name="Lage O.M."/>
            <person name="Pohl T."/>
            <person name="Merkel B.J."/>
            <person name="Hornburger P."/>
            <person name="Mueller R.-W."/>
            <person name="Bruemmer F."/>
            <person name="Labrenz M."/>
            <person name="Spormann A.M."/>
            <person name="Op den Camp H."/>
            <person name="Overmann J."/>
            <person name="Amann R."/>
            <person name="Jetten M.S.M."/>
            <person name="Mascher T."/>
            <person name="Medema M.H."/>
            <person name="Devos D.P."/>
            <person name="Kaster A.-K."/>
            <person name="Ovreas L."/>
            <person name="Rohde M."/>
            <person name="Galperin M.Y."/>
            <person name="Jogler C."/>
        </authorList>
    </citation>
    <scope>NUCLEOTIDE SEQUENCE [LARGE SCALE GENOMIC DNA]</scope>
    <source>
        <strain evidence="3 4">HG66A1</strain>
    </source>
</reference>
<evidence type="ECO:0000256" key="1">
    <source>
        <dbReference type="SAM" id="MobiDB-lite"/>
    </source>
</evidence>
<dbReference type="OrthoDB" id="291158at2"/>
<feature type="compositionally biased region" description="Polar residues" evidence="1">
    <location>
        <begin position="250"/>
        <end position="261"/>
    </location>
</feature>
<proteinExistence type="predicted"/>
<dbReference type="PROSITE" id="PS51257">
    <property type="entry name" value="PROKAR_LIPOPROTEIN"/>
    <property type="match status" value="1"/>
</dbReference>
<gene>
    <name evidence="3" type="ORF">HG66A1_51630</name>
</gene>
<feature type="signal peptide" evidence="2">
    <location>
        <begin position="1"/>
        <end position="26"/>
    </location>
</feature>
<feature type="compositionally biased region" description="Basic and acidic residues" evidence="1">
    <location>
        <begin position="539"/>
        <end position="559"/>
    </location>
</feature>
<feature type="region of interest" description="Disordered" evidence="1">
    <location>
        <begin position="325"/>
        <end position="370"/>
    </location>
</feature>
<evidence type="ECO:0000313" key="3">
    <source>
        <dbReference type="EMBL" id="QDT23346.1"/>
    </source>
</evidence>
<keyword evidence="2" id="KW-0732">Signal</keyword>
<feature type="chain" id="PRO_5022117661" evidence="2">
    <location>
        <begin position="27"/>
        <end position="610"/>
    </location>
</feature>
<dbReference type="RefSeq" id="WP_145190624.1">
    <property type="nucleotide sequence ID" value="NZ_CP036266.1"/>
</dbReference>
<name>A0A517PVE2_9PLAN</name>
<protein>
    <submittedName>
        <fullName evidence="3">Uncharacterized protein</fullName>
    </submittedName>
</protein>
<feature type="region of interest" description="Disordered" evidence="1">
    <location>
        <begin position="522"/>
        <end position="595"/>
    </location>
</feature>
<dbReference type="AlphaFoldDB" id="A0A517PVE2"/>
<keyword evidence="4" id="KW-1185">Reference proteome</keyword>
<dbReference type="Proteomes" id="UP000320421">
    <property type="component" value="Chromosome"/>
</dbReference>
<sequence length="610" mass="66632" precursor="true">MYRWHKVWFAALTLALLSGACNVTRAQTVFRNLELTESPTQQKVVIGLLGEFNQCAAYEVNSAELNMNAVISGAGGMTPQASGLIRIVRGGRISQEIFYSPEMDLPLMHGDVLIAVKSSANLIEDNTVSRSAQSSASRGLVQIAILNLRDYPIVFGVPAEIADLASILRCLRQPVEQYAAMSEAIKIIPPERRRAQAQFKTRKLTTRFESGTVLVLGAPQAMNLSLVPRSLPTPRPLQNSAAAGARLHRQTSAPSSISANDSRFRNATPLDQEASITPRQVTHPEEETPAQEQQTEEPEQKPLQLNGPLLQQTSATLAAIPNPLGATSEKEESHSEHHHADEAEQKSAGSSVPNLDLGRAPEAPKDDVQTLLDDELPKSEIEYDEDEAGFWPPGTGFLLLAGVAFALWKYLRKKPVFPQEQAEQPELELEVSEEAQVSVKQEVMEQTSSEPAAIITSWEELPPLPEKSLLEQILEKQIPVIDETPQIPTQTFIYGRHQSKKGRIDQAEALKGPHFLKQKTPDTKVAAGHDAAPPPVPDPVRKPDEKKLKAPTFRFDRSHPGNTKGNEVPAAPPRPHTGAPGKTPAGSEKKAEQSSILDRVLQAVQGVMPK</sequence>